<keyword evidence="9" id="KW-1185">Reference proteome</keyword>
<dbReference type="HAMAP" id="MF_01216">
    <property type="entry name" value="Azoreductase_type1"/>
    <property type="match status" value="1"/>
</dbReference>
<feature type="binding site" evidence="6">
    <location>
        <position position="10"/>
    </location>
    <ligand>
        <name>FMN</name>
        <dbReference type="ChEBI" id="CHEBI:58210"/>
    </ligand>
</feature>
<protein>
    <recommendedName>
        <fullName evidence="6">FMN dependent NADH:quinone oxidoreductase</fullName>
        <ecNumber evidence="6">1.6.5.-</ecNumber>
    </recommendedName>
    <alternativeName>
        <fullName evidence="6">Azo-dye reductase</fullName>
    </alternativeName>
    <alternativeName>
        <fullName evidence="6">FMN-dependent NADH-azo compound oxidoreductase</fullName>
    </alternativeName>
    <alternativeName>
        <fullName evidence="6">FMN-dependent NADH-azoreductase</fullName>
        <ecNumber evidence="6">1.7.1.17</ecNumber>
    </alternativeName>
</protein>
<dbReference type="Gene3D" id="3.40.50.360">
    <property type="match status" value="1"/>
</dbReference>
<keyword evidence="1 6" id="KW-0285">Flavoprotein</keyword>
<evidence type="ECO:0000313" key="8">
    <source>
        <dbReference type="EMBL" id="SLN35885.1"/>
    </source>
</evidence>
<dbReference type="InterPro" id="IPR050104">
    <property type="entry name" value="FMN-dep_NADH:Q_OxRdtase_AzoR1"/>
</dbReference>
<organism evidence="8 9">
    <name type="scientific">Pseudoruegeria aquimaris</name>
    <dbReference type="NCBI Taxonomy" id="393663"/>
    <lineage>
        <taxon>Bacteria</taxon>
        <taxon>Pseudomonadati</taxon>
        <taxon>Pseudomonadota</taxon>
        <taxon>Alphaproteobacteria</taxon>
        <taxon>Rhodobacterales</taxon>
        <taxon>Roseobacteraceae</taxon>
        <taxon>Pseudoruegeria</taxon>
    </lineage>
</organism>
<dbReference type="Pfam" id="PF02525">
    <property type="entry name" value="Flavodoxin_2"/>
    <property type="match status" value="1"/>
</dbReference>
<dbReference type="EMBL" id="FWFQ01000010">
    <property type="protein sequence ID" value="SLN35885.1"/>
    <property type="molecule type" value="Genomic_DNA"/>
</dbReference>
<comment type="function">
    <text evidence="6">Quinone reductase that provides resistance to thiol-specific stress caused by electrophilic quinones.</text>
</comment>
<dbReference type="InterPro" id="IPR003680">
    <property type="entry name" value="Flavodoxin_fold"/>
</dbReference>
<dbReference type="EC" id="1.6.5.-" evidence="6"/>
<evidence type="ECO:0000256" key="1">
    <source>
        <dbReference type="ARBA" id="ARBA00022630"/>
    </source>
</evidence>
<keyword evidence="3 6" id="KW-0560">Oxidoreductase</keyword>
<evidence type="ECO:0000256" key="2">
    <source>
        <dbReference type="ARBA" id="ARBA00022643"/>
    </source>
</evidence>
<comment type="subunit">
    <text evidence="6">Homodimer.</text>
</comment>
<comment type="catalytic activity">
    <reaction evidence="6">
        <text>2 a quinone + NADH + H(+) = 2 a 1,4-benzosemiquinone + NAD(+)</text>
        <dbReference type="Rhea" id="RHEA:65952"/>
        <dbReference type="ChEBI" id="CHEBI:15378"/>
        <dbReference type="ChEBI" id="CHEBI:57540"/>
        <dbReference type="ChEBI" id="CHEBI:57945"/>
        <dbReference type="ChEBI" id="CHEBI:132124"/>
        <dbReference type="ChEBI" id="CHEBI:134225"/>
    </reaction>
</comment>
<dbReference type="GO" id="GO:0009055">
    <property type="term" value="F:electron transfer activity"/>
    <property type="evidence" value="ECO:0007669"/>
    <property type="project" value="UniProtKB-UniRule"/>
</dbReference>
<dbReference type="GO" id="GO:0016652">
    <property type="term" value="F:oxidoreductase activity, acting on NAD(P)H as acceptor"/>
    <property type="evidence" value="ECO:0007669"/>
    <property type="project" value="UniProtKB-UniRule"/>
</dbReference>
<comment type="function">
    <text evidence="6">Also exhibits azoreductase activity. Catalyzes the reductive cleavage of the azo bond in aromatic azo compounds to the corresponding amines.</text>
</comment>
<evidence type="ECO:0000256" key="4">
    <source>
        <dbReference type="ARBA" id="ARBA00023027"/>
    </source>
</evidence>
<evidence type="ECO:0000256" key="6">
    <source>
        <dbReference type="HAMAP-Rule" id="MF_01216"/>
    </source>
</evidence>
<dbReference type="SUPFAM" id="SSF52218">
    <property type="entry name" value="Flavoproteins"/>
    <property type="match status" value="1"/>
</dbReference>
<dbReference type="GO" id="GO:0010181">
    <property type="term" value="F:FMN binding"/>
    <property type="evidence" value="ECO:0007669"/>
    <property type="project" value="UniProtKB-UniRule"/>
</dbReference>
<dbReference type="GO" id="GO:0016655">
    <property type="term" value="F:oxidoreductase activity, acting on NAD(P)H, quinone or similar compound as acceptor"/>
    <property type="evidence" value="ECO:0007669"/>
    <property type="project" value="InterPro"/>
</dbReference>
<evidence type="ECO:0000313" key="9">
    <source>
        <dbReference type="Proteomes" id="UP000193409"/>
    </source>
</evidence>
<evidence type="ECO:0000259" key="7">
    <source>
        <dbReference type="Pfam" id="PF02525"/>
    </source>
</evidence>
<dbReference type="InterPro" id="IPR029039">
    <property type="entry name" value="Flavoprotein-like_sf"/>
</dbReference>
<reference evidence="8 9" key="1">
    <citation type="submission" date="2017-03" db="EMBL/GenBank/DDBJ databases">
        <authorList>
            <person name="Afonso C.L."/>
            <person name="Miller P.J."/>
            <person name="Scott M.A."/>
            <person name="Spackman E."/>
            <person name="Goraichik I."/>
            <person name="Dimitrov K.M."/>
            <person name="Suarez D.L."/>
            <person name="Swayne D.E."/>
        </authorList>
    </citation>
    <scope>NUCLEOTIDE SEQUENCE [LARGE SCALE GENOMIC DNA]</scope>
    <source>
        <strain evidence="8 9">CECT 7680</strain>
    </source>
</reference>
<comment type="catalytic activity">
    <reaction evidence="5">
        <text>N,N-dimethyl-1,4-phenylenediamine + anthranilate + 2 NAD(+) = 2-(4-dimethylaminophenyl)diazenylbenzoate + 2 NADH + 2 H(+)</text>
        <dbReference type="Rhea" id="RHEA:55872"/>
        <dbReference type="ChEBI" id="CHEBI:15378"/>
        <dbReference type="ChEBI" id="CHEBI:15783"/>
        <dbReference type="ChEBI" id="CHEBI:16567"/>
        <dbReference type="ChEBI" id="CHEBI:57540"/>
        <dbReference type="ChEBI" id="CHEBI:57945"/>
        <dbReference type="ChEBI" id="CHEBI:71579"/>
        <dbReference type="EC" id="1.7.1.17"/>
    </reaction>
    <physiologicalReaction direction="right-to-left" evidence="5">
        <dbReference type="Rhea" id="RHEA:55874"/>
    </physiologicalReaction>
</comment>
<comment type="similarity">
    <text evidence="6">Belongs to the azoreductase type 1 family.</text>
</comment>
<evidence type="ECO:0000256" key="3">
    <source>
        <dbReference type="ARBA" id="ARBA00023002"/>
    </source>
</evidence>
<dbReference type="Proteomes" id="UP000193409">
    <property type="component" value="Unassembled WGS sequence"/>
</dbReference>
<comment type="cofactor">
    <cofactor evidence="6">
        <name>FMN</name>
        <dbReference type="ChEBI" id="CHEBI:58210"/>
    </cofactor>
    <text evidence="6">Binds 1 FMN per subunit.</text>
</comment>
<dbReference type="InterPro" id="IPR023048">
    <property type="entry name" value="NADH:quinone_OxRdtase_FMN_depd"/>
</dbReference>
<proteinExistence type="inferred from homology"/>
<dbReference type="AlphaFoldDB" id="A0A1Y5SAE1"/>
<comment type="caution">
    <text evidence="6">Lacks conserved residue(s) required for the propagation of feature annotation.</text>
</comment>
<keyword evidence="4 6" id="KW-0520">NAD</keyword>
<feature type="domain" description="Flavodoxin-like fold" evidence="7">
    <location>
        <begin position="3"/>
        <end position="188"/>
    </location>
</feature>
<dbReference type="RefSeq" id="WP_085868272.1">
    <property type="nucleotide sequence ID" value="NZ_FWFQ01000010.1"/>
</dbReference>
<keyword evidence="2 6" id="KW-0288">FMN</keyword>
<dbReference type="PANTHER" id="PTHR43741:SF2">
    <property type="entry name" value="FMN-DEPENDENT NADH:QUINONE OXIDOREDUCTASE"/>
    <property type="match status" value="1"/>
</dbReference>
<name>A0A1Y5SAE1_9RHOB</name>
<sequence>MTHILRIETSARKQGSVSRKLTQSIIDRFPGATVTTRDLSGGLPVISEAWVAANFTPEADRSDAQRAELALSDSLIAEVKAADVLVIGLPIYNFSAPAAFKEWVDQIARAGVTFAYTENGPRGLLEGKRAIVAVASGGVPLGSDFDHASPYVRQVLGFIGITDVEFVAATGLNMDETGALDAANAAIAALKAA</sequence>
<dbReference type="EC" id="1.7.1.17" evidence="6"/>
<gene>
    <name evidence="6 8" type="primary">azoR</name>
    <name evidence="8" type="ORF">PSA7680_01702</name>
</gene>
<dbReference type="OrthoDB" id="9787136at2"/>
<evidence type="ECO:0000256" key="5">
    <source>
        <dbReference type="ARBA" id="ARBA00048542"/>
    </source>
</evidence>
<feature type="binding site" evidence="6">
    <location>
        <begin position="16"/>
        <end position="18"/>
    </location>
    <ligand>
        <name>FMN</name>
        <dbReference type="ChEBI" id="CHEBI:58210"/>
    </ligand>
</feature>
<dbReference type="PANTHER" id="PTHR43741">
    <property type="entry name" value="FMN-DEPENDENT NADH-AZOREDUCTASE 1"/>
    <property type="match status" value="1"/>
</dbReference>
<accession>A0A1Y5SAE1</accession>